<evidence type="ECO:0000256" key="1">
    <source>
        <dbReference type="SAM" id="Coils"/>
    </source>
</evidence>
<accession>A0ABQ0CFQ9</accession>
<dbReference type="SUPFAM" id="SSF57959">
    <property type="entry name" value="Leucine zipper domain"/>
    <property type="match status" value="1"/>
</dbReference>
<gene>
    <name evidence="4" type="primary">g710</name>
    <name evidence="4" type="ORF">EsDP_00000710</name>
</gene>
<feature type="region of interest" description="Disordered" evidence="2">
    <location>
        <begin position="1"/>
        <end position="91"/>
    </location>
</feature>
<evidence type="ECO:0000259" key="3">
    <source>
        <dbReference type="Pfam" id="PF00170"/>
    </source>
</evidence>
<feature type="compositionally biased region" description="Polar residues" evidence="2">
    <location>
        <begin position="1"/>
        <end position="34"/>
    </location>
</feature>
<evidence type="ECO:0000256" key="2">
    <source>
        <dbReference type="SAM" id="MobiDB-lite"/>
    </source>
</evidence>
<dbReference type="PANTHER" id="PTHR40618:SF1">
    <property type="entry name" value="B-ZIP TRANSCRIPTION FACTOR (EUROFUNG)"/>
    <property type="match status" value="1"/>
</dbReference>
<keyword evidence="5" id="KW-1185">Reference proteome</keyword>
<evidence type="ECO:0000313" key="5">
    <source>
        <dbReference type="Proteomes" id="UP001562357"/>
    </source>
</evidence>
<feature type="domain" description="BZIP" evidence="3">
    <location>
        <begin position="89"/>
        <end position="131"/>
    </location>
</feature>
<proteinExistence type="predicted"/>
<dbReference type="InterPro" id="IPR004827">
    <property type="entry name" value="bZIP"/>
</dbReference>
<name>A0ABQ0CFQ9_9HYPO</name>
<keyword evidence="1" id="KW-0175">Coiled coil</keyword>
<protein>
    <recommendedName>
        <fullName evidence="3">BZIP domain-containing protein</fullName>
    </recommendedName>
</protein>
<dbReference type="EMBL" id="BAAFGZ010000013">
    <property type="protein sequence ID" value="GAB0132269.1"/>
    <property type="molecule type" value="Genomic_DNA"/>
</dbReference>
<comment type="caution">
    <text evidence="4">The sequence shown here is derived from an EMBL/GenBank/DDBJ whole genome shotgun (WGS) entry which is preliminary data.</text>
</comment>
<sequence length="668" mass="72323">MSRPNQRPNGRSQQHEMNTSRSPISPPTSLSQAPHAQPPTDPAVMGKRSRSSDENEIKTEDTFEDDEGRKKRSRGRPRLDTKDENAADRRRTQIRLAQRAYRHRKDTAITTLEKRVKELEKANNDMSKEFNAFFGVLVSERVLDAAPHALQRLSCIANKITTTADKARISNSDSSLSDDDDDEINASGSGQQHSRIRSTPAPRISPSEPSPVQLAVQPEASFQQANYPTACAVLAPATAVAPIASSSYSGGPLIHVPPSVNYEIVTAATPQNASFPFYSSMEPSAADEIEGNLASAPSPYGTIAAPLSFAANEQTFGRRLQRNSIEGALRLIMSTHPPPDRFAAVFGFCLFFESIEDIIKRLQLALNSSPFEDLCNWKVPFTNLGGAGTFFPEQSPLRSPNSASGRMPIGNQGTRSYSKPQEFTGMSMGPWGPEVQATRDDRIDYGVDRRMQMMLAGFEGDFFDPDEVETYLRQLNIFIPQRADFIQAEINVDELGGHDGTSRADGSALPAQQLFCGSTDSGYGSRAQSAMWTTNSNSNSNSNSSASGVVDSSCPLMNQHVGKAPMMTQGQPFSELAAGSAGEFGNSIAPAPYVVPPPAGGNGIWSQPMNFQNKVKITLDVGVLIRELTSSSICLGRSPGVRRKDINVAIKVASGLVAGAENPTVRQY</sequence>
<dbReference type="Pfam" id="PF00170">
    <property type="entry name" value="bZIP_1"/>
    <property type="match status" value="1"/>
</dbReference>
<dbReference type="Gene3D" id="1.20.5.170">
    <property type="match status" value="1"/>
</dbReference>
<feature type="coiled-coil region" evidence="1">
    <location>
        <begin position="102"/>
        <end position="129"/>
    </location>
</feature>
<dbReference type="Proteomes" id="UP001562357">
    <property type="component" value="Unassembled WGS sequence"/>
</dbReference>
<dbReference type="CDD" id="cd14688">
    <property type="entry name" value="bZIP_YAP"/>
    <property type="match status" value="1"/>
</dbReference>
<feature type="region of interest" description="Disordered" evidence="2">
    <location>
        <begin position="167"/>
        <end position="212"/>
    </location>
</feature>
<reference evidence="5" key="1">
    <citation type="submission" date="2024-06" db="EMBL/GenBank/DDBJ databases">
        <title>Draft Genome Sequences of Epichloe bromicola Strains Isolated from Elymus ciliaris.</title>
        <authorList>
            <consortium name="Epichloe bromicola genome sequencing consortium"/>
            <person name="Miura A."/>
            <person name="Imano S."/>
            <person name="Ashida A."/>
            <person name="Sato I."/>
            <person name="Chiba S."/>
            <person name="Tanaka A."/>
            <person name="Camagna M."/>
            <person name="Takemoto D."/>
        </authorList>
    </citation>
    <scope>NUCLEOTIDE SEQUENCE [LARGE SCALE GENOMIC DNA]</scope>
    <source>
        <strain evidence="5">DP</strain>
    </source>
</reference>
<feature type="compositionally biased region" description="Basic and acidic residues" evidence="2">
    <location>
        <begin position="77"/>
        <end position="91"/>
    </location>
</feature>
<feature type="region of interest" description="Disordered" evidence="2">
    <location>
        <begin position="395"/>
        <end position="417"/>
    </location>
</feature>
<organism evidence="4 5">
    <name type="scientific">Epichloe bromicola</name>
    <dbReference type="NCBI Taxonomy" id="79588"/>
    <lineage>
        <taxon>Eukaryota</taxon>
        <taxon>Fungi</taxon>
        <taxon>Dikarya</taxon>
        <taxon>Ascomycota</taxon>
        <taxon>Pezizomycotina</taxon>
        <taxon>Sordariomycetes</taxon>
        <taxon>Hypocreomycetidae</taxon>
        <taxon>Hypocreales</taxon>
        <taxon>Clavicipitaceae</taxon>
        <taxon>Epichloe</taxon>
    </lineage>
</organism>
<evidence type="ECO:0000313" key="4">
    <source>
        <dbReference type="EMBL" id="GAB0132269.1"/>
    </source>
</evidence>
<feature type="compositionally biased region" description="Basic and acidic residues" evidence="2">
    <location>
        <begin position="50"/>
        <end position="61"/>
    </location>
</feature>
<dbReference type="InterPro" id="IPR046347">
    <property type="entry name" value="bZIP_sf"/>
</dbReference>
<dbReference type="PANTHER" id="PTHR40618">
    <property type="entry name" value="B-ZIP TRANSCRIPTION FACTOR (EUROFUNG)-RELATED"/>
    <property type="match status" value="1"/>
</dbReference>